<comment type="caution">
    <text evidence="1">The sequence shown here is derived from an EMBL/GenBank/DDBJ whole genome shotgun (WGS) entry which is preliminary data.</text>
</comment>
<proteinExistence type="predicted"/>
<name>A0ABP7MEF0_9ACTN</name>
<sequence length="120" mass="13032">MLAQCLEDALAVFVLGVIGVGGIEEWPEAAVQRLEADERVKALQRVVVDEGERCPLVRKEYGQEVERGPPVLKPLVDPGPGVLGRAVTPCPQECALRLRELVDGLACGWREVPHDLAADQ</sequence>
<organism evidence="1 2">
    <name type="scientific">Streptomyces gulbargensis</name>
    <dbReference type="NCBI Taxonomy" id="364901"/>
    <lineage>
        <taxon>Bacteria</taxon>
        <taxon>Bacillati</taxon>
        <taxon>Actinomycetota</taxon>
        <taxon>Actinomycetes</taxon>
        <taxon>Kitasatosporales</taxon>
        <taxon>Streptomycetaceae</taxon>
        <taxon>Streptomyces</taxon>
    </lineage>
</organism>
<evidence type="ECO:0000313" key="1">
    <source>
        <dbReference type="EMBL" id="GAA3918487.1"/>
    </source>
</evidence>
<reference evidence="2" key="1">
    <citation type="journal article" date="2019" name="Int. J. Syst. Evol. Microbiol.">
        <title>The Global Catalogue of Microorganisms (GCM) 10K type strain sequencing project: providing services to taxonomists for standard genome sequencing and annotation.</title>
        <authorList>
            <consortium name="The Broad Institute Genomics Platform"/>
            <consortium name="The Broad Institute Genome Sequencing Center for Infectious Disease"/>
            <person name="Wu L."/>
            <person name="Ma J."/>
        </authorList>
    </citation>
    <scope>NUCLEOTIDE SEQUENCE [LARGE SCALE GENOMIC DNA]</scope>
    <source>
        <strain evidence="2">JCM 16956</strain>
    </source>
</reference>
<dbReference type="EMBL" id="BAABAJ010000008">
    <property type="protein sequence ID" value="GAA3918487.1"/>
    <property type="molecule type" value="Genomic_DNA"/>
</dbReference>
<gene>
    <name evidence="1" type="ORF">GCM10022244_29650</name>
</gene>
<dbReference type="Proteomes" id="UP001501000">
    <property type="component" value="Unassembled WGS sequence"/>
</dbReference>
<evidence type="ECO:0000313" key="2">
    <source>
        <dbReference type="Proteomes" id="UP001501000"/>
    </source>
</evidence>
<keyword evidence="2" id="KW-1185">Reference proteome</keyword>
<protein>
    <submittedName>
        <fullName evidence="1">Uncharacterized protein</fullName>
    </submittedName>
</protein>
<accession>A0ABP7MEF0</accession>